<gene>
    <name evidence="1" type="ORF">HGA08_09035</name>
</gene>
<dbReference type="AlphaFoldDB" id="A0A846XWM1"/>
<evidence type="ECO:0000313" key="2">
    <source>
        <dbReference type="Proteomes" id="UP000565711"/>
    </source>
</evidence>
<dbReference type="RefSeq" id="WP_067879052.1">
    <property type="nucleotide sequence ID" value="NZ_JAAXOP010000004.1"/>
</dbReference>
<dbReference type="Proteomes" id="UP000565711">
    <property type="component" value="Unassembled WGS sequence"/>
</dbReference>
<sequence length="118" mass="13157">MDFADLAELIRAVHSVVIDMPRRLRRRHDNVIDIVAAIVEEVHPAIVRDRHGLLRTPAAAFSVTQRDQIVDVAVDHGHVTAYATFFPQSAGTAAHWAAWLAEHTRDALAERHITVLLS</sequence>
<accession>A0A846XWM1</accession>
<evidence type="ECO:0000313" key="1">
    <source>
        <dbReference type="EMBL" id="NKY50352.1"/>
    </source>
</evidence>
<organism evidence="1 2">
    <name type="scientific">Nocardia vermiculata</name>
    <dbReference type="NCBI Taxonomy" id="257274"/>
    <lineage>
        <taxon>Bacteria</taxon>
        <taxon>Bacillati</taxon>
        <taxon>Actinomycetota</taxon>
        <taxon>Actinomycetes</taxon>
        <taxon>Mycobacteriales</taxon>
        <taxon>Nocardiaceae</taxon>
        <taxon>Nocardia</taxon>
    </lineage>
</organism>
<keyword evidence="2" id="KW-1185">Reference proteome</keyword>
<comment type="caution">
    <text evidence="1">The sequence shown here is derived from an EMBL/GenBank/DDBJ whole genome shotgun (WGS) entry which is preliminary data.</text>
</comment>
<reference evidence="1 2" key="1">
    <citation type="submission" date="2020-04" db="EMBL/GenBank/DDBJ databases">
        <title>MicrobeNet Type strains.</title>
        <authorList>
            <person name="Nicholson A.C."/>
        </authorList>
    </citation>
    <scope>NUCLEOTIDE SEQUENCE [LARGE SCALE GENOMIC DNA]</scope>
    <source>
        <strain evidence="1 2">JCM 12354</strain>
    </source>
</reference>
<proteinExistence type="predicted"/>
<dbReference type="EMBL" id="JAAXOP010000004">
    <property type="protein sequence ID" value="NKY50352.1"/>
    <property type="molecule type" value="Genomic_DNA"/>
</dbReference>
<protein>
    <submittedName>
        <fullName evidence="1">Uncharacterized protein</fullName>
    </submittedName>
</protein>
<name>A0A846XWM1_9NOCA</name>